<proteinExistence type="predicted"/>
<dbReference type="Gene3D" id="1.50.10.20">
    <property type="match status" value="1"/>
</dbReference>
<sequence length="472" mass="52894">MKLNFVQNLDFSASKNGNYLEAVLQIVKYLKTNEVVTPHGKYWKASPEPGNEYKGDLMITPKGLYAGSAGIGQFFLQLYDVTQDEAYLQEAKDAAEYILNTYEGKQFFDNVLNGNDGGIWPVKGWGTSVYASPAGQAIFVEQLYEHTGDPRYREFLIRTADDSIAAGVDDGNTLHWSTEADLMADGSYAFFFLYVYRKTKDKKYLEAAKKVVAFTDTRIVHAKEGGIYYKNVDLTLVGWKSKESVFPNFSHGAAGSAFLNVLLYEETKEKAYLDKANEVVKFLSAIVEGDENGALIPYLYNPEKGRFHDFYYLSTCHGPVGTTLLFRKLFDVTQNKENLEWVDLLTKGILKTGAPLKHTPGYWNSYCLCCGAPGVLAHFVKTAEVLNDESYIEQAKLTADKLLGDSWNDDKGRRWFAAWTRKLPGFVETYTGLYDGAAGVGTALLYLYAHEKGIKIKTETVEYLFLNPVKAA</sequence>
<dbReference type="Proteomes" id="UP000255423">
    <property type="component" value="Unassembled WGS sequence"/>
</dbReference>
<protein>
    <submittedName>
        <fullName evidence="1">Lanthionine synthetase C-like protein</fullName>
    </submittedName>
</protein>
<dbReference type="PANTHER" id="PTHR12736:SF7">
    <property type="entry name" value="LANC-LIKE PROTEIN 3"/>
    <property type="match status" value="1"/>
</dbReference>
<dbReference type="SUPFAM" id="SSF158745">
    <property type="entry name" value="LanC-like"/>
    <property type="match status" value="2"/>
</dbReference>
<dbReference type="EMBL" id="UHJL01000001">
    <property type="protein sequence ID" value="SUQ20050.1"/>
    <property type="molecule type" value="Genomic_DNA"/>
</dbReference>
<dbReference type="InterPro" id="IPR007822">
    <property type="entry name" value="LANC-like"/>
</dbReference>
<dbReference type="Pfam" id="PF05147">
    <property type="entry name" value="LANC_like"/>
    <property type="match status" value="2"/>
</dbReference>
<gene>
    <name evidence="1" type="ORF">SAMN05661053_1302</name>
</gene>
<dbReference type="PANTHER" id="PTHR12736">
    <property type="entry name" value="LANC-LIKE PROTEIN"/>
    <property type="match status" value="1"/>
</dbReference>
<accession>A0A380RWW1</accession>
<dbReference type="RefSeq" id="WP_109572501.1">
    <property type="nucleotide sequence ID" value="NZ_UHJL01000001.1"/>
</dbReference>
<reference evidence="1 2" key="1">
    <citation type="submission" date="2017-08" db="EMBL/GenBank/DDBJ databases">
        <authorList>
            <person name="de Groot N.N."/>
        </authorList>
    </citation>
    <scope>NUCLEOTIDE SEQUENCE [LARGE SCALE GENOMIC DNA]</scope>
    <source>
        <strain evidence="1 2">HM2</strain>
    </source>
</reference>
<evidence type="ECO:0000313" key="1">
    <source>
        <dbReference type="EMBL" id="SUQ20050.1"/>
    </source>
</evidence>
<organism evidence="1 2">
    <name type="scientific">Fibrobacter succinogenes</name>
    <name type="common">Bacteroides succinogenes</name>
    <dbReference type="NCBI Taxonomy" id="833"/>
    <lineage>
        <taxon>Bacteria</taxon>
        <taxon>Pseudomonadati</taxon>
        <taxon>Fibrobacterota</taxon>
        <taxon>Fibrobacteria</taxon>
        <taxon>Fibrobacterales</taxon>
        <taxon>Fibrobacteraceae</taxon>
        <taxon>Fibrobacter</taxon>
    </lineage>
</organism>
<dbReference type="PRINTS" id="PR01950">
    <property type="entry name" value="LANCSUPER"/>
</dbReference>
<dbReference type="GO" id="GO:0005886">
    <property type="term" value="C:plasma membrane"/>
    <property type="evidence" value="ECO:0007669"/>
    <property type="project" value="TreeGrafter"/>
</dbReference>
<name>A0A380RWW1_FIBSU</name>
<dbReference type="GO" id="GO:0031179">
    <property type="term" value="P:peptide modification"/>
    <property type="evidence" value="ECO:0007669"/>
    <property type="project" value="InterPro"/>
</dbReference>
<dbReference type="CDD" id="cd04434">
    <property type="entry name" value="LanC_like"/>
    <property type="match status" value="1"/>
</dbReference>
<dbReference type="AlphaFoldDB" id="A0A380RWW1"/>
<evidence type="ECO:0000313" key="2">
    <source>
        <dbReference type="Proteomes" id="UP000255423"/>
    </source>
</evidence>
<dbReference type="SMART" id="SM01260">
    <property type="entry name" value="LANC_like"/>
    <property type="match status" value="1"/>
</dbReference>